<evidence type="ECO:0000313" key="4">
    <source>
        <dbReference type="Proteomes" id="UP000056090"/>
    </source>
</evidence>
<evidence type="ECO:0000259" key="1">
    <source>
        <dbReference type="Pfam" id="PF00308"/>
    </source>
</evidence>
<dbReference type="GO" id="GO:0032297">
    <property type="term" value="P:negative regulation of DNA-templated DNA replication initiation"/>
    <property type="evidence" value="ECO:0007669"/>
    <property type="project" value="InterPro"/>
</dbReference>
<organism evidence="3 4">
    <name type="scientific">Alteromonas australica</name>
    <dbReference type="NCBI Taxonomy" id="589873"/>
    <lineage>
        <taxon>Bacteria</taxon>
        <taxon>Pseudomonadati</taxon>
        <taxon>Pseudomonadota</taxon>
        <taxon>Gammaproteobacteria</taxon>
        <taxon>Alteromonadales</taxon>
        <taxon>Alteromonadaceae</taxon>
        <taxon>Alteromonas/Salinimonas group</taxon>
        <taxon>Alteromonas</taxon>
    </lineage>
</organism>
<dbReference type="KEGG" id="aal:EP13_10685"/>
<dbReference type="PANTHER" id="PTHR30050">
    <property type="entry name" value="CHROMOSOMAL REPLICATION INITIATOR PROTEIN DNAA"/>
    <property type="match status" value="1"/>
</dbReference>
<dbReference type="SUPFAM" id="SSF52540">
    <property type="entry name" value="P-loop containing nucleoside triphosphate hydrolases"/>
    <property type="match status" value="1"/>
</dbReference>
<reference evidence="3 4" key="1">
    <citation type="submission" date="2014-06" db="EMBL/GenBank/DDBJ databases">
        <title>Genomes of Alteromonas australica, a world apart.</title>
        <authorList>
            <person name="Gonzaga A."/>
            <person name="Lopez-Perez M."/>
            <person name="Rodriguez-Valera F."/>
        </authorList>
    </citation>
    <scope>NUCLEOTIDE SEQUENCE [LARGE SCALE GENOMIC DNA]</scope>
    <source>
        <strain evidence="3 4">H 17</strain>
    </source>
</reference>
<dbReference type="Pfam" id="PF22688">
    <property type="entry name" value="Hda_lid"/>
    <property type="match status" value="1"/>
</dbReference>
<proteinExistence type="predicted"/>
<dbReference type="Proteomes" id="UP000056090">
    <property type="component" value="Chromosome"/>
</dbReference>
<evidence type="ECO:0000313" key="3">
    <source>
        <dbReference type="EMBL" id="AIF99109.1"/>
    </source>
</evidence>
<dbReference type="InterPro" id="IPR055199">
    <property type="entry name" value="Hda_lid"/>
</dbReference>
<dbReference type="Pfam" id="PF00308">
    <property type="entry name" value="Bac_DnaA"/>
    <property type="match status" value="1"/>
</dbReference>
<keyword evidence="4" id="KW-1185">Reference proteome</keyword>
<dbReference type="GeneID" id="78255371"/>
<dbReference type="EMBL" id="CP008849">
    <property type="protein sequence ID" value="AIF99109.1"/>
    <property type="molecule type" value="Genomic_DNA"/>
</dbReference>
<dbReference type="AlphaFoldDB" id="A0A075NWR4"/>
<dbReference type="GO" id="GO:0006270">
    <property type="term" value="P:DNA replication initiation"/>
    <property type="evidence" value="ECO:0007669"/>
    <property type="project" value="TreeGrafter"/>
</dbReference>
<dbReference type="InterPro" id="IPR017788">
    <property type="entry name" value="Hda"/>
</dbReference>
<accession>A0A075NWR4</accession>
<dbReference type="Gene3D" id="3.40.50.300">
    <property type="entry name" value="P-loop containing nucleotide triphosphate hydrolases"/>
    <property type="match status" value="1"/>
</dbReference>
<dbReference type="InterPro" id="IPR027417">
    <property type="entry name" value="P-loop_NTPase"/>
</dbReference>
<dbReference type="NCBIfam" id="TIGR03420">
    <property type="entry name" value="DnaA_homol_Hda"/>
    <property type="match status" value="1"/>
</dbReference>
<gene>
    <name evidence="3" type="ORF">EP13_10685</name>
</gene>
<dbReference type="RefSeq" id="WP_044057240.1">
    <property type="nucleotide sequence ID" value="NZ_CALBIY010000030.1"/>
</dbReference>
<dbReference type="eggNOG" id="COG0593">
    <property type="taxonomic scope" value="Bacteria"/>
</dbReference>
<dbReference type="Gene3D" id="1.10.8.60">
    <property type="match status" value="1"/>
</dbReference>
<protein>
    <submittedName>
        <fullName evidence="3">Chromosomal replication initiation protein</fullName>
    </submittedName>
</protein>
<name>A0A075NWR4_9ALTE</name>
<sequence length="251" mass="28110">MIDTFTSQLPLPVTLPTDETFESIIDKGNQEVVTLLKDVATGMPQWRDEPRLVSLASLHLPLVTLQGGSGVGKSHLLYALCHQLATQQVNHIYINLNQHAQWSLDIFDGLENLSLICLDNIHAVAGITAWEEALFDLFNRVIENPGALVVGSSQLGPSHPKFVLPDLRSRLAWGVIYHLNTLDDDSRKDVLRLRASQRGLKLSEQALQFLLYHSDRDLRSLLGLLERLDTRSLQEQKKLSVAMVKRELGLP</sequence>
<dbReference type="PANTHER" id="PTHR30050:SF5">
    <property type="entry name" value="DNAA REGULATORY INACTIVATOR HDA"/>
    <property type="match status" value="1"/>
</dbReference>
<feature type="domain" description="Chromosomal replication initiator protein DnaA ATPAse" evidence="1">
    <location>
        <begin position="64"/>
        <end position="176"/>
    </location>
</feature>
<evidence type="ECO:0000259" key="2">
    <source>
        <dbReference type="Pfam" id="PF22688"/>
    </source>
</evidence>
<dbReference type="InterPro" id="IPR013317">
    <property type="entry name" value="DnaA_dom"/>
</dbReference>
<feature type="domain" description="Hda lid" evidence="2">
    <location>
        <begin position="184"/>
        <end position="247"/>
    </location>
</feature>